<dbReference type="AlphaFoldDB" id="A0A3S9UZK8"/>
<proteinExistence type="predicted"/>
<organism evidence="1 2">
    <name type="scientific">Paenibacillus lutimineralis</name>
    <dbReference type="NCBI Taxonomy" id="2707005"/>
    <lineage>
        <taxon>Bacteria</taxon>
        <taxon>Bacillati</taxon>
        <taxon>Bacillota</taxon>
        <taxon>Bacilli</taxon>
        <taxon>Bacillales</taxon>
        <taxon>Paenibacillaceae</taxon>
        <taxon>Paenibacillus</taxon>
    </lineage>
</organism>
<evidence type="ECO:0000313" key="2">
    <source>
        <dbReference type="Proteomes" id="UP000270678"/>
    </source>
</evidence>
<dbReference type="KEGG" id="plut:EI981_15865"/>
<dbReference type="Proteomes" id="UP000270678">
    <property type="component" value="Chromosome"/>
</dbReference>
<gene>
    <name evidence="1" type="ORF">EI981_15865</name>
</gene>
<reference evidence="2" key="1">
    <citation type="submission" date="2018-12" db="EMBL/GenBank/DDBJ databases">
        <title>Complete genome sequence of Paenibacillus sp. MBLB1234.</title>
        <authorList>
            <person name="Nam Y.-D."/>
            <person name="Kang J."/>
            <person name="Chung W.-H."/>
            <person name="Park Y.S."/>
        </authorList>
    </citation>
    <scope>NUCLEOTIDE SEQUENCE [LARGE SCALE GENOMIC DNA]</scope>
    <source>
        <strain evidence="2">MBLB1234</strain>
    </source>
</reference>
<sequence>MKYIKAQGIEEQEYYYFEIDAEMIAYRQVTVMNDRYRVSIAPDFFLAEKEIEPFEGDEEISQEQFNEIWDKSVAPYRVDWEQVKQNYARGTVVSGSIMMFYPQGAIIQLSDTAYAIADTAELRTHTKSELMYPGYQVQGTVTGYDDNNFWLMLAHCTVSDEGVTGS</sequence>
<dbReference type="RefSeq" id="WP_126999737.1">
    <property type="nucleotide sequence ID" value="NZ_CP034346.1"/>
</dbReference>
<protein>
    <recommendedName>
        <fullName evidence="3">S1 motif domain-containing protein</fullName>
    </recommendedName>
</protein>
<name>A0A3S9UZK8_9BACL</name>
<evidence type="ECO:0000313" key="1">
    <source>
        <dbReference type="EMBL" id="AZS15769.1"/>
    </source>
</evidence>
<accession>A0A3S9UZK8</accession>
<keyword evidence="2" id="KW-1185">Reference proteome</keyword>
<dbReference type="EMBL" id="CP034346">
    <property type="protein sequence ID" value="AZS15769.1"/>
    <property type="molecule type" value="Genomic_DNA"/>
</dbReference>
<dbReference type="OrthoDB" id="2083321at2"/>
<evidence type="ECO:0008006" key="3">
    <source>
        <dbReference type="Google" id="ProtNLM"/>
    </source>
</evidence>